<feature type="compositionally biased region" description="Polar residues" evidence="1">
    <location>
        <begin position="215"/>
        <end position="244"/>
    </location>
</feature>
<dbReference type="WBParaSite" id="Gr19_v10_g10087.t1">
    <property type="protein sequence ID" value="Gr19_v10_g10087.t1"/>
    <property type="gene ID" value="Gr19_v10_g10087"/>
</dbReference>
<feature type="region of interest" description="Disordered" evidence="1">
    <location>
        <begin position="215"/>
        <end position="311"/>
    </location>
</feature>
<sequence>MQRRRELFGRQKTVKDNNEDSGLSRDLHSVESDSCPKSPQVDRLGEQLRRAMYIQSDKPPPPLPQPPTPTAAHWRRPAFSLPRLFSQKKKDVAATTVTPPTGTVPLVPTTPTVPVQDEPELSPSTTTTTSAYNTGADTGQESPVEKGGGGGDHRNTVAATALPPTLPPAKRPARKQHVRFESDSASRLPQAMFYTSAERLAETVATQQRLLHQELSISESLMPKSQQKNKEAAQQQRQRNDGTAQRQQQNQNALKQRVQQQQQQPYQKDPPKQQIQYPSSNQQIQELQFKHRISKCSMRRLSKQGGKTFSS</sequence>
<reference evidence="3" key="1">
    <citation type="submission" date="2022-11" db="UniProtKB">
        <authorList>
            <consortium name="WormBaseParasite"/>
        </authorList>
    </citation>
    <scope>IDENTIFICATION</scope>
</reference>
<evidence type="ECO:0000256" key="1">
    <source>
        <dbReference type="SAM" id="MobiDB-lite"/>
    </source>
</evidence>
<feature type="compositionally biased region" description="Basic and acidic residues" evidence="1">
    <location>
        <begin position="1"/>
        <end position="31"/>
    </location>
</feature>
<feature type="compositionally biased region" description="Polar residues" evidence="1">
    <location>
        <begin position="277"/>
        <end position="286"/>
    </location>
</feature>
<feature type="compositionally biased region" description="Basic residues" evidence="1">
    <location>
        <begin position="290"/>
        <end position="302"/>
    </location>
</feature>
<dbReference type="AlphaFoldDB" id="A0A914GSW5"/>
<feature type="region of interest" description="Disordered" evidence="1">
    <location>
        <begin position="85"/>
        <end position="189"/>
    </location>
</feature>
<feature type="region of interest" description="Disordered" evidence="1">
    <location>
        <begin position="1"/>
        <end position="41"/>
    </location>
</feature>
<feature type="compositionally biased region" description="Polar residues" evidence="1">
    <location>
        <begin position="131"/>
        <end position="141"/>
    </location>
</feature>
<keyword evidence="2" id="KW-1185">Reference proteome</keyword>
<feature type="compositionally biased region" description="Pro residues" evidence="1">
    <location>
        <begin position="58"/>
        <end position="69"/>
    </location>
</feature>
<feature type="region of interest" description="Disordered" evidence="1">
    <location>
        <begin position="54"/>
        <end position="73"/>
    </location>
</feature>
<evidence type="ECO:0000313" key="3">
    <source>
        <dbReference type="WBParaSite" id="Gr19_v10_g10087.t1"/>
    </source>
</evidence>
<protein>
    <submittedName>
        <fullName evidence="3">Uncharacterized protein</fullName>
    </submittedName>
</protein>
<organism evidence="2 3">
    <name type="scientific">Globodera rostochiensis</name>
    <name type="common">Golden nematode worm</name>
    <name type="synonym">Heterodera rostochiensis</name>
    <dbReference type="NCBI Taxonomy" id="31243"/>
    <lineage>
        <taxon>Eukaryota</taxon>
        <taxon>Metazoa</taxon>
        <taxon>Ecdysozoa</taxon>
        <taxon>Nematoda</taxon>
        <taxon>Chromadorea</taxon>
        <taxon>Rhabditida</taxon>
        <taxon>Tylenchina</taxon>
        <taxon>Tylenchomorpha</taxon>
        <taxon>Tylenchoidea</taxon>
        <taxon>Heteroderidae</taxon>
        <taxon>Heteroderinae</taxon>
        <taxon>Globodera</taxon>
    </lineage>
</organism>
<feature type="compositionally biased region" description="Low complexity" evidence="1">
    <location>
        <begin position="93"/>
        <end position="115"/>
    </location>
</feature>
<proteinExistence type="predicted"/>
<feature type="compositionally biased region" description="Low complexity" evidence="1">
    <location>
        <begin position="245"/>
        <end position="276"/>
    </location>
</feature>
<evidence type="ECO:0000313" key="2">
    <source>
        <dbReference type="Proteomes" id="UP000887572"/>
    </source>
</evidence>
<name>A0A914GSW5_GLORO</name>
<dbReference type="Proteomes" id="UP000887572">
    <property type="component" value="Unplaced"/>
</dbReference>
<accession>A0A914GSW5</accession>